<feature type="transmembrane region" description="Helical" evidence="1">
    <location>
        <begin position="134"/>
        <end position="153"/>
    </location>
</feature>
<dbReference type="InterPro" id="IPR000160">
    <property type="entry name" value="GGDEF_dom"/>
</dbReference>
<dbReference type="AlphaFoldDB" id="A0A7W7G074"/>
<proteinExistence type="predicted"/>
<feature type="domain" description="GGDEF" evidence="3">
    <location>
        <begin position="359"/>
        <end position="488"/>
    </location>
</feature>
<dbReference type="SMART" id="SM00267">
    <property type="entry name" value="GGDEF"/>
    <property type="match status" value="1"/>
</dbReference>
<feature type="transmembrane region" description="Helical" evidence="1">
    <location>
        <begin position="12"/>
        <end position="34"/>
    </location>
</feature>
<keyword evidence="1" id="KW-1133">Transmembrane helix</keyword>
<feature type="transmembrane region" description="Helical" evidence="1">
    <location>
        <begin position="40"/>
        <end position="58"/>
    </location>
</feature>
<organism evidence="4 5">
    <name type="scientific">Paractinoplanes abujensis</name>
    <dbReference type="NCBI Taxonomy" id="882441"/>
    <lineage>
        <taxon>Bacteria</taxon>
        <taxon>Bacillati</taxon>
        <taxon>Actinomycetota</taxon>
        <taxon>Actinomycetes</taxon>
        <taxon>Micromonosporales</taxon>
        <taxon>Micromonosporaceae</taxon>
        <taxon>Paractinoplanes</taxon>
    </lineage>
</organism>
<evidence type="ECO:0000313" key="5">
    <source>
        <dbReference type="Proteomes" id="UP000542742"/>
    </source>
</evidence>
<dbReference type="InterPro" id="IPR001633">
    <property type="entry name" value="EAL_dom"/>
</dbReference>
<dbReference type="CDD" id="cd01949">
    <property type="entry name" value="GGDEF"/>
    <property type="match status" value="1"/>
</dbReference>
<dbReference type="Gene3D" id="3.20.20.450">
    <property type="entry name" value="EAL domain"/>
    <property type="match status" value="1"/>
</dbReference>
<keyword evidence="5" id="KW-1185">Reference proteome</keyword>
<name>A0A7W7G074_9ACTN</name>
<dbReference type="PROSITE" id="PS50883">
    <property type="entry name" value="EAL"/>
    <property type="match status" value="1"/>
</dbReference>
<dbReference type="Proteomes" id="UP000542742">
    <property type="component" value="Unassembled WGS sequence"/>
</dbReference>
<dbReference type="NCBIfam" id="TIGR00254">
    <property type="entry name" value="GGDEF"/>
    <property type="match status" value="1"/>
</dbReference>
<evidence type="ECO:0000259" key="2">
    <source>
        <dbReference type="PROSITE" id="PS50883"/>
    </source>
</evidence>
<keyword evidence="1" id="KW-0472">Membrane</keyword>
<feature type="transmembrane region" description="Helical" evidence="1">
    <location>
        <begin position="202"/>
        <end position="222"/>
    </location>
</feature>
<dbReference type="InterPro" id="IPR029787">
    <property type="entry name" value="Nucleotide_cyclase"/>
</dbReference>
<dbReference type="InterPro" id="IPR035919">
    <property type="entry name" value="EAL_sf"/>
</dbReference>
<dbReference type="InterPro" id="IPR052155">
    <property type="entry name" value="Biofilm_reg_signaling"/>
</dbReference>
<dbReference type="EMBL" id="JACHMF010000001">
    <property type="protein sequence ID" value="MBB4691312.1"/>
    <property type="molecule type" value="Genomic_DNA"/>
</dbReference>
<dbReference type="PANTHER" id="PTHR44757">
    <property type="entry name" value="DIGUANYLATE CYCLASE DGCP"/>
    <property type="match status" value="1"/>
</dbReference>
<evidence type="ECO:0000256" key="1">
    <source>
        <dbReference type="SAM" id="Phobius"/>
    </source>
</evidence>
<dbReference type="CDD" id="cd01948">
    <property type="entry name" value="EAL"/>
    <property type="match status" value="1"/>
</dbReference>
<evidence type="ECO:0000259" key="3">
    <source>
        <dbReference type="PROSITE" id="PS50887"/>
    </source>
</evidence>
<feature type="transmembrane region" description="Helical" evidence="1">
    <location>
        <begin position="70"/>
        <end position="90"/>
    </location>
</feature>
<evidence type="ECO:0000313" key="4">
    <source>
        <dbReference type="EMBL" id="MBB4691312.1"/>
    </source>
</evidence>
<comment type="caution">
    <text evidence="4">The sequence shown here is derived from an EMBL/GenBank/DDBJ whole genome shotgun (WGS) entry which is preliminary data.</text>
</comment>
<feature type="transmembrane region" description="Helical" evidence="1">
    <location>
        <begin position="102"/>
        <end position="122"/>
    </location>
</feature>
<dbReference type="Pfam" id="PF00563">
    <property type="entry name" value="EAL"/>
    <property type="match status" value="1"/>
</dbReference>
<dbReference type="Pfam" id="PF00990">
    <property type="entry name" value="GGDEF"/>
    <property type="match status" value="1"/>
</dbReference>
<dbReference type="PROSITE" id="PS50887">
    <property type="entry name" value="GGDEF"/>
    <property type="match status" value="1"/>
</dbReference>
<dbReference type="Gene3D" id="3.30.70.270">
    <property type="match status" value="1"/>
</dbReference>
<gene>
    <name evidence="4" type="ORF">BKA14_001460</name>
</gene>
<dbReference type="SUPFAM" id="SSF55073">
    <property type="entry name" value="Nucleotide cyclase"/>
    <property type="match status" value="1"/>
</dbReference>
<sequence length="756" mass="80718">MPRWWRTHGLELAGVALVALCLAWMLAGLALVWAHPLLGWLPLPVSAALAVIATVRTARDPRLDAGTRRFWRHLTVAAVLFTAGTVGNAVDAVGGPLPSQLLSPATVALYLAVLATVMWALLRLPSWQRSRADWIRFGLDSCMVLVTVGALVWHLALRDHEQWTAQTGSSGPMLAIMLSAFLGVATFVKVGFAGAGRLDRQAIHVLAAGCAIAAAVGGLSPFLADRPYLSSSLLAVPIASLTINLAAARQWHNGVRTPATRRPARQISWLPYAAVAVTDGLLLSTGTGDAAETTAMQIAAVTLTALVVVRQVLALRDNQRLVEQLRRYQHKLQHQAHHDSLTGLANRAHLEQHLRTRPAGHHVALIDLDDFKVVNDRLGHHVGDQLITAAGRRLTAVAGDRGFVARLGGDEFTLVIPDTVDAGELLAALIEAAGAPYELDGHTVVSAASVGVTTTRTGDEPAEILRRADVAMYAAKTAGGHRWHWFDAEMDRAADAAARLSAELRDAVRGNQLVALYQPIVALPGGAPAGAEVLLRWRHPEQGLLGPDAFIPLAEGNGLIVELGQWVLREAVRQAVDWRDRLGERAPGRISVNVSARQLADPHFVDFVASLLRDSGLAPETLVLEVTETAVLAADTAFDQLHRLKALGLRIALDDFGTGHSSLSLLLDCPVDLLKLDKAFVSGARAGRAADAVARNLIVFTDDFGIDAVAEGVETAEQAARLHEAGYRFAQGYLFGRPVSADALEQMLTVTAVAAA</sequence>
<accession>A0A7W7G074</accession>
<protein>
    <submittedName>
        <fullName evidence="4">Diguanylate cyclase (GGDEF)-like protein</fullName>
    </submittedName>
</protein>
<feature type="domain" description="EAL" evidence="2">
    <location>
        <begin position="497"/>
        <end position="752"/>
    </location>
</feature>
<feature type="transmembrane region" description="Helical" evidence="1">
    <location>
        <begin position="173"/>
        <end position="195"/>
    </location>
</feature>
<reference evidence="4 5" key="1">
    <citation type="submission" date="2020-08" db="EMBL/GenBank/DDBJ databases">
        <title>Sequencing the genomes of 1000 actinobacteria strains.</title>
        <authorList>
            <person name="Klenk H.-P."/>
        </authorList>
    </citation>
    <scope>NUCLEOTIDE SEQUENCE [LARGE SCALE GENOMIC DNA]</scope>
    <source>
        <strain evidence="4 5">DSM 45518</strain>
    </source>
</reference>
<dbReference type="RefSeq" id="WP_184950142.1">
    <property type="nucleotide sequence ID" value="NZ_BOMC01000006.1"/>
</dbReference>
<dbReference type="SUPFAM" id="SSF141868">
    <property type="entry name" value="EAL domain-like"/>
    <property type="match status" value="1"/>
</dbReference>
<keyword evidence="1" id="KW-0812">Transmembrane</keyword>
<dbReference type="PANTHER" id="PTHR44757:SF2">
    <property type="entry name" value="BIOFILM ARCHITECTURE MAINTENANCE PROTEIN MBAA"/>
    <property type="match status" value="1"/>
</dbReference>
<dbReference type="InterPro" id="IPR043128">
    <property type="entry name" value="Rev_trsase/Diguanyl_cyclase"/>
</dbReference>
<dbReference type="SMART" id="SM00052">
    <property type="entry name" value="EAL"/>
    <property type="match status" value="1"/>
</dbReference>